<reference evidence="4 5" key="1">
    <citation type="submission" date="2020-07" db="EMBL/GenBank/DDBJ databases">
        <title>Genomic Encyclopedia of Type Strains, Phase IV (KMG-V): Genome sequencing to study the core and pangenomes of soil and plant-associated prokaryotes.</title>
        <authorList>
            <person name="Whitman W."/>
        </authorList>
    </citation>
    <scope>NUCLEOTIDE SEQUENCE [LARGE SCALE GENOMIC DNA]</scope>
    <source>
        <strain evidence="4 5">SAS40</strain>
    </source>
</reference>
<feature type="domain" description="FAD-binding" evidence="3">
    <location>
        <begin position="9"/>
        <end position="319"/>
    </location>
</feature>
<evidence type="ECO:0000259" key="3">
    <source>
        <dbReference type="Pfam" id="PF01494"/>
    </source>
</evidence>
<dbReference type="InterPro" id="IPR002938">
    <property type="entry name" value="FAD-bd"/>
</dbReference>
<keyword evidence="5" id="KW-1185">Reference proteome</keyword>
<dbReference type="InterPro" id="IPR036188">
    <property type="entry name" value="FAD/NAD-bd_sf"/>
</dbReference>
<keyword evidence="2" id="KW-0503">Monooxygenase</keyword>
<dbReference type="Pfam" id="PF01494">
    <property type="entry name" value="FAD_binding_3"/>
    <property type="match status" value="1"/>
</dbReference>
<dbReference type="Gene3D" id="3.50.50.60">
    <property type="entry name" value="FAD/NAD(P)-binding domain"/>
    <property type="match status" value="1"/>
</dbReference>
<name>A0A7Y9IUE9_9BURK</name>
<sequence length="391" mass="42401">MTASPTLHTTIVGGGIAGSALAIALAADGHRVTVIEKQSEWAFQSSGIFIYSNGLVALDPIGVLPEILAAGFVVEDGENLYLDHHGDPIVDVFYPAAEGGRIPPVIGIKRAEMHRVLATRMQALGVEVRLGTTVEAIDDTAAEHVKVHTSDGATINCDLVVGADGIRSRVRALLLGAIEPTYTGFGVWRSIHRRPADVVSKLLMMGVGKRFGVMPISHDTLYVYATSNEPGRPWYAPDTWHAQMRAKFDEFQGPARRYLEELSPATETLYTSVEEVRLPLPWHRGRVQLIGDAAHASTPFMGQGGAMALEDAVILAEMFRNRSAHAPLTDTLQAFGERRYPRCAFVQDVSRKVGEAGGLENDASCLVRNARMKAGAQADVDRFYAQMLGPF</sequence>
<dbReference type="InterPro" id="IPR050493">
    <property type="entry name" value="FAD-dep_Monooxygenase_BioMet"/>
</dbReference>
<dbReference type="RefSeq" id="WP_179586832.1">
    <property type="nucleotide sequence ID" value="NZ_JACBYR010000001.1"/>
</dbReference>
<evidence type="ECO:0000256" key="2">
    <source>
        <dbReference type="ARBA" id="ARBA00023033"/>
    </source>
</evidence>
<evidence type="ECO:0000256" key="1">
    <source>
        <dbReference type="ARBA" id="ARBA00023002"/>
    </source>
</evidence>
<dbReference type="AlphaFoldDB" id="A0A7Y9IUE9"/>
<dbReference type="Proteomes" id="UP000542125">
    <property type="component" value="Unassembled WGS sequence"/>
</dbReference>
<organism evidence="4 5">
    <name type="scientific">Pigmentiphaga litoralis</name>
    <dbReference type="NCBI Taxonomy" id="516702"/>
    <lineage>
        <taxon>Bacteria</taxon>
        <taxon>Pseudomonadati</taxon>
        <taxon>Pseudomonadota</taxon>
        <taxon>Betaproteobacteria</taxon>
        <taxon>Burkholderiales</taxon>
        <taxon>Alcaligenaceae</taxon>
        <taxon>Pigmentiphaga</taxon>
    </lineage>
</organism>
<dbReference type="EMBL" id="JACBYR010000001">
    <property type="protein sequence ID" value="NYE83292.1"/>
    <property type="molecule type" value="Genomic_DNA"/>
</dbReference>
<dbReference type="PANTHER" id="PTHR13789">
    <property type="entry name" value="MONOOXYGENASE"/>
    <property type="match status" value="1"/>
</dbReference>
<dbReference type="PRINTS" id="PR00420">
    <property type="entry name" value="RNGMNOXGNASE"/>
</dbReference>
<comment type="caution">
    <text evidence="4">The sequence shown here is derived from an EMBL/GenBank/DDBJ whole genome shotgun (WGS) entry which is preliminary data.</text>
</comment>
<protein>
    <submittedName>
        <fullName evidence="4">2-polyprenyl-6-methoxyphenol hydroxylase-like FAD-dependent oxidoreductase</fullName>
    </submittedName>
</protein>
<dbReference type="GO" id="GO:0004497">
    <property type="term" value="F:monooxygenase activity"/>
    <property type="evidence" value="ECO:0007669"/>
    <property type="project" value="UniProtKB-KW"/>
</dbReference>
<dbReference type="GO" id="GO:0071949">
    <property type="term" value="F:FAD binding"/>
    <property type="evidence" value="ECO:0007669"/>
    <property type="project" value="InterPro"/>
</dbReference>
<dbReference type="SUPFAM" id="SSF51905">
    <property type="entry name" value="FAD/NAD(P)-binding domain"/>
    <property type="match status" value="1"/>
</dbReference>
<dbReference type="PANTHER" id="PTHR13789:SF309">
    <property type="entry name" value="PUTATIVE (AFU_ORTHOLOGUE AFUA_6G14510)-RELATED"/>
    <property type="match status" value="1"/>
</dbReference>
<keyword evidence="1" id="KW-0560">Oxidoreductase</keyword>
<gene>
    <name evidence="4" type="ORF">FHW18_002563</name>
</gene>
<proteinExistence type="predicted"/>
<evidence type="ECO:0000313" key="5">
    <source>
        <dbReference type="Proteomes" id="UP000542125"/>
    </source>
</evidence>
<evidence type="ECO:0000313" key="4">
    <source>
        <dbReference type="EMBL" id="NYE83292.1"/>
    </source>
</evidence>
<accession>A0A7Y9IUE9</accession>